<dbReference type="Proteomes" id="UP000230750">
    <property type="component" value="Unassembled WGS sequence"/>
</dbReference>
<sequence>MSKVANAFSEFFDSLPVPVAPHKPGHPPHHLTEFIPITDEFVEKLIRSSTSKSCRLDPLPTTLVKNCKEVTVSILTRIINSSLVSGIFPRSLKLAVIRPLLKKANMDENVLKNYRPVCKHSNIAKLIEQAVKKQIDAHARFTWTFAEISVSIQGEPQYRDRNNTCP</sequence>
<proteinExistence type="predicted"/>
<dbReference type="AlphaFoldDB" id="A0A2G8KN57"/>
<dbReference type="OrthoDB" id="419189at2759"/>
<organism evidence="1 2">
    <name type="scientific">Stichopus japonicus</name>
    <name type="common">Sea cucumber</name>
    <dbReference type="NCBI Taxonomy" id="307972"/>
    <lineage>
        <taxon>Eukaryota</taxon>
        <taxon>Metazoa</taxon>
        <taxon>Echinodermata</taxon>
        <taxon>Eleutherozoa</taxon>
        <taxon>Echinozoa</taxon>
        <taxon>Holothuroidea</taxon>
        <taxon>Aspidochirotacea</taxon>
        <taxon>Aspidochirotida</taxon>
        <taxon>Stichopodidae</taxon>
        <taxon>Apostichopus</taxon>
    </lineage>
</organism>
<keyword evidence="2" id="KW-1185">Reference proteome</keyword>
<comment type="caution">
    <text evidence="1">The sequence shown here is derived from an EMBL/GenBank/DDBJ whole genome shotgun (WGS) entry which is preliminary data.</text>
</comment>
<evidence type="ECO:0000313" key="1">
    <source>
        <dbReference type="EMBL" id="PIK49456.1"/>
    </source>
</evidence>
<dbReference type="STRING" id="307972.A0A2G8KN57"/>
<accession>A0A2G8KN57</accession>
<evidence type="ECO:0000313" key="2">
    <source>
        <dbReference type="Proteomes" id="UP000230750"/>
    </source>
</evidence>
<gene>
    <name evidence="1" type="ORF">BSL78_13649</name>
</gene>
<reference evidence="1 2" key="1">
    <citation type="journal article" date="2017" name="PLoS Biol.">
        <title>The sea cucumber genome provides insights into morphological evolution and visceral regeneration.</title>
        <authorList>
            <person name="Zhang X."/>
            <person name="Sun L."/>
            <person name="Yuan J."/>
            <person name="Sun Y."/>
            <person name="Gao Y."/>
            <person name="Zhang L."/>
            <person name="Li S."/>
            <person name="Dai H."/>
            <person name="Hamel J.F."/>
            <person name="Liu C."/>
            <person name="Yu Y."/>
            <person name="Liu S."/>
            <person name="Lin W."/>
            <person name="Guo K."/>
            <person name="Jin S."/>
            <person name="Xu P."/>
            <person name="Storey K.B."/>
            <person name="Huan P."/>
            <person name="Zhang T."/>
            <person name="Zhou Y."/>
            <person name="Zhang J."/>
            <person name="Lin C."/>
            <person name="Li X."/>
            <person name="Xing L."/>
            <person name="Huo D."/>
            <person name="Sun M."/>
            <person name="Wang L."/>
            <person name="Mercier A."/>
            <person name="Li F."/>
            <person name="Yang H."/>
            <person name="Xiang J."/>
        </authorList>
    </citation>
    <scope>NUCLEOTIDE SEQUENCE [LARGE SCALE GENOMIC DNA]</scope>
    <source>
        <strain evidence="1">Shaxun</strain>
        <tissue evidence="1">Muscle</tissue>
    </source>
</reference>
<protein>
    <recommendedName>
        <fullName evidence="3">RNA-directed DNA polymerase from mobile element jockey-like</fullName>
    </recommendedName>
</protein>
<name>A0A2G8KN57_STIJA</name>
<evidence type="ECO:0008006" key="3">
    <source>
        <dbReference type="Google" id="ProtNLM"/>
    </source>
</evidence>
<dbReference type="PANTHER" id="PTHR47510:SF3">
    <property type="entry name" value="ENDO_EXONUCLEASE_PHOSPHATASE DOMAIN-CONTAINING PROTEIN"/>
    <property type="match status" value="1"/>
</dbReference>
<dbReference type="PANTHER" id="PTHR47510">
    <property type="entry name" value="REVERSE TRANSCRIPTASE DOMAIN-CONTAINING PROTEIN"/>
    <property type="match status" value="1"/>
</dbReference>
<dbReference type="EMBL" id="MRZV01000464">
    <property type="protein sequence ID" value="PIK49456.1"/>
    <property type="molecule type" value="Genomic_DNA"/>
</dbReference>